<evidence type="ECO:0000256" key="1">
    <source>
        <dbReference type="ARBA" id="ARBA00009550"/>
    </source>
</evidence>
<feature type="compositionally biased region" description="Low complexity" evidence="3">
    <location>
        <begin position="295"/>
        <end position="309"/>
    </location>
</feature>
<dbReference type="PANTHER" id="PTHR16127">
    <property type="entry name" value="TAXILIN"/>
    <property type="match status" value="1"/>
</dbReference>
<protein>
    <submittedName>
        <fullName evidence="4">Uncharacterized protein</fullName>
    </submittedName>
</protein>
<evidence type="ECO:0000313" key="5">
    <source>
        <dbReference type="Proteomes" id="UP001209570"/>
    </source>
</evidence>
<organism evidence="4 5">
    <name type="scientific">Pythium insidiosum</name>
    <name type="common">Pythiosis disease agent</name>
    <dbReference type="NCBI Taxonomy" id="114742"/>
    <lineage>
        <taxon>Eukaryota</taxon>
        <taxon>Sar</taxon>
        <taxon>Stramenopiles</taxon>
        <taxon>Oomycota</taxon>
        <taxon>Peronosporomycetes</taxon>
        <taxon>Pythiales</taxon>
        <taxon>Pythiaceae</taxon>
        <taxon>Pythium</taxon>
    </lineage>
</organism>
<name>A0AAD5M2K5_PYTIN</name>
<feature type="compositionally biased region" description="Basic residues" evidence="3">
    <location>
        <begin position="245"/>
        <end position="261"/>
    </location>
</feature>
<evidence type="ECO:0000256" key="2">
    <source>
        <dbReference type="SAM" id="Coils"/>
    </source>
</evidence>
<feature type="coiled-coil region" evidence="2">
    <location>
        <begin position="627"/>
        <end position="696"/>
    </location>
</feature>
<comment type="similarity">
    <text evidence="1">Belongs to the taxilin family.</text>
</comment>
<dbReference type="GO" id="GO:0019905">
    <property type="term" value="F:syntaxin binding"/>
    <property type="evidence" value="ECO:0007669"/>
    <property type="project" value="InterPro"/>
</dbReference>
<dbReference type="InterPro" id="IPR026183">
    <property type="entry name" value="Taxilin_fam"/>
</dbReference>
<sequence>MDKPNGAACAFKDVHGGYNVELVGQCSVKPEMLGVCKEEKTTVLDRATPFKAFDNSPDVPRLTNATELDSCDVAWAGFPCTDKNGKPSRCGESKCSLQPLPCPEGSTELQECGPQGEGVCAEFNGSKELLCVNPTILAASMNYDVCEGKAKGEECQNVAIMTVDGRATVYETANGKCARHICVPARIVACESKQVAAPCSYWAIAKGETLQFDGVCKREPGISRRDLPAMDAAALDTVGLELKQQAHHAPKSLKHKSKNKRPSPTSGASTHGVGGGKSDAKAVDPMLHHPLHPLNATSSNASACGSGAACHHHHHHHHRSNGKAGRVVGGGGHSGVDRKGSASEGGAVNDEERLREILAGKIAELEVGGMENLETPIDLSGIYQDESVAAKMIEEMQGVTSNEELAADEKSSRLAAQLKKASENIALLQKKVSEINARCIVLKQSKQAVGAELTKVSASKAKLEQLCRELQKQNKLIVQSESRRIADEEDAKRRELSAQFQKTIEEVSAKMEQQAKDYVASLKENESLQQKLKTFLEQYAAREEHFSRQLEAKDLTVQLAEAKLERQIELTTRESDKVKLTMEKAKEFAEREIQLQTQLNAYSEKFDVVQETLTKSNEMFTTFRAEMDKMAKHTKKLEKENAALKKKCDEYDRGAIAALQEKVKGAEETVKLQERIKKLESLCRQLQAERKKETAESASVVSTAAMVNSAKGHDASSDSSVPRAHGLAPKKRVGGIDAPVNYSFEERVFSSSDIPDDKAKAKQQVVESLKSTVLSSDKPAWNASTSNYDNMQMTGKCYKRTNVNAERNRVNMFAYNFRAEQLPKKWPTIKPKTNRFNMGILEVALKDEYMGDAFGDERVMKGYSKRVEEVPNHPDLRDKTPWNVSTETKPPMKTDQDKKFKEEIDFLKYQGQHLEAFLKSAGGSAISTGGGGAPAAK</sequence>
<feature type="region of interest" description="Disordered" evidence="3">
    <location>
        <begin position="871"/>
        <end position="897"/>
    </location>
</feature>
<evidence type="ECO:0000256" key="3">
    <source>
        <dbReference type="SAM" id="MobiDB-lite"/>
    </source>
</evidence>
<gene>
    <name evidence="4" type="ORF">P43SY_000441</name>
</gene>
<comment type="caution">
    <text evidence="4">The sequence shown here is derived from an EMBL/GenBank/DDBJ whole genome shotgun (WGS) entry which is preliminary data.</text>
</comment>
<evidence type="ECO:0000313" key="4">
    <source>
        <dbReference type="EMBL" id="KAJ0402126.1"/>
    </source>
</evidence>
<feature type="compositionally biased region" description="Basic residues" evidence="3">
    <location>
        <begin position="310"/>
        <end position="321"/>
    </location>
</feature>
<dbReference type="AlphaFoldDB" id="A0AAD5M2K5"/>
<keyword evidence="2" id="KW-0175">Coiled coil</keyword>
<feature type="coiled-coil region" evidence="2">
    <location>
        <begin position="411"/>
        <end position="483"/>
    </location>
</feature>
<dbReference type="Proteomes" id="UP001209570">
    <property type="component" value="Unassembled WGS sequence"/>
</dbReference>
<feature type="region of interest" description="Disordered" evidence="3">
    <location>
        <begin position="711"/>
        <end position="732"/>
    </location>
</feature>
<feature type="region of interest" description="Disordered" evidence="3">
    <location>
        <begin position="244"/>
        <end position="349"/>
    </location>
</feature>
<dbReference type="Pfam" id="PF09728">
    <property type="entry name" value="Taxilin"/>
    <property type="match status" value="1"/>
</dbReference>
<reference evidence="4" key="1">
    <citation type="submission" date="2021-12" db="EMBL/GenBank/DDBJ databases">
        <title>Prjna785345.</title>
        <authorList>
            <person name="Rujirawat T."/>
            <person name="Krajaejun T."/>
        </authorList>
    </citation>
    <scope>NUCLEOTIDE SEQUENCE</scope>
    <source>
        <strain evidence="4">Pi057C3</strain>
    </source>
</reference>
<keyword evidence="5" id="KW-1185">Reference proteome</keyword>
<accession>A0AAD5M2K5</accession>
<dbReference type="EMBL" id="JAKCXM010000110">
    <property type="protein sequence ID" value="KAJ0402126.1"/>
    <property type="molecule type" value="Genomic_DNA"/>
</dbReference>
<dbReference type="PANTHER" id="PTHR16127:SF13">
    <property type="entry name" value="GH01188P"/>
    <property type="match status" value="1"/>
</dbReference>
<feature type="compositionally biased region" description="Basic and acidic residues" evidence="3">
    <location>
        <begin position="871"/>
        <end position="880"/>
    </location>
</feature>
<proteinExistence type="inferred from homology"/>